<reference evidence="2" key="1">
    <citation type="submission" date="2022-06" db="EMBL/GenBank/DDBJ databases">
        <authorList>
            <person name="Andreotti S."/>
            <person name="Wyler E."/>
        </authorList>
    </citation>
    <scope>NUCLEOTIDE SEQUENCE</scope>
</reference>
<keyword evidence="3" id="KW-1185">Reference proteome</keyword>
<feature type="region of interest" description="Disordered" evidence="1">
    <location>
        <begin position="16"/>
        <end position="38"/>
    </location>
</feature>
<proteinExistence type="predicted"/>
<evidence type="ECO:0000256" key="1">
    <source>
        <dbReference type="SAM" id="MobiDB-lite"/>
    </source>
</evidence>
<comment type="caution">
    <text evidence="2">The sequence shown here is derived from an EMBL/GenBank/DDBJ whole genome shotgun (WGS) entry which is preliminary data.</text>
</comment>
<name>A0AAU9YQE6_PHORO</name>
<protein>
    <submittedName>
        <fullName evidence="2">Cdk5rap3 protein</fullName>
    </submittedName>
</protein>
<evidence type="ECO:0000313" key="3">
    <source>
        <dbReference type="Proteomes" id="UP001152836"/>
    </source>
</evidence>
<dbReference type="EMBL" id="CALSGD010000036">
    <property type="protein sequence ID" value="CAH6775984.1"/>
    <property type="molecule type" value="Genomic_DNA"/>
</dbReference>
<organism evidence="2 3">
    <name type="scientific">Phodopus roborovskii</name>
    <name type="common">Roborovski's desert hamster</name>
    <name type="synonym">Cricetulus roborovskii</name>
    <dbReference type="NCBI Taxonomy" id="109678"/>
    <lineage>
        <taxon>Eukaryota</taxon>
        <taxon>Metazoa</taxon>
        <taxon>Chordata</taxon>
        <taxon>Craniata</taxon>
        <taxon>Vertebrata</taxon>
        <taxon>Euteleostomi</taxon>
        <taxon>Mammalia</taxon>
        <taxon>Eutheria</taxon>
        <taxon>Euarchontoglires</taxon>
        <taxon>Glires</taxon>
        <taxon>Rodentia</taxon>
        <taxon>Myomorpha</taxon>
        <taxon>Muroidea</taxon>
        <taxon>Cricetidae</taxon>
        <taxon>Cricetinae</taxon>
        <taxon>Phodopus</taxon>
    </lineage>
</organism>
<dbReference type="Proteomes" id="UP001152836">
    <property type="component" value="Unassembled WGS sequence"/>
</dbReference>
<evidence type="ECO:0000313" key="2">
    <source>
        <dbReference type="EMBL" id="CAH6775984.1"/>
    </source>
</evidence>
<sequence>MQDHQHVPIDIQTSKLLGRRGAPARSAVGGGLPVAHCH</sequence>
<accession>A0AAU9YQE6</accession>
<gene>
    <name evidence="2" type="primary">Cdk5rap3</name>
    <name evidence="2" type="ORF">PHOROB_LOCUS167</name>
</gene>
<dbReference type="AlphaFoldDB" id="A0AAU9YQE6"/>